<dbReference type="Gene3D" id="2.60.120.1440">
    <property type="match status" value="1"/>
</dbReference>
<dbReference type="Gene3D" id="3.55.50.30">
    <property type="match status" value="1"/>
</dbReference>
<name>A0A847S9G2_9BACT</name>
<dbReference type="PANTHER" id="PTHR30273">
    <property type="entry name" value="PERIPLASMIC SIGNAL SENSOR AND SIGMA FACTOR ACTIVATOR FECR-RELATED"/>
    <property type="match status" value="1"/>
</dbReference>
<dbReference type="Proteomes" id="UP000552864">
    <property type="component" value="Unassembled WGS sequence"/>
</dbReference>
<dbReference type="PANTHER" id="PTHR30273:SF2">
    <property type="entry name" value="PROTEIN FECR"/>
    <property type="match status" value="1"/>
</dbReference>
<dbReference type="InterPro" id="IPR012373">
    <property type="entry name" value="Ferrdict_sens_TM"/>
</dbReference>
<dbReference type="InterPro" id="IPR032508">
    <property type="entry name" value="FecR_C"/>
</dbReference>
<keyword evidence="1" id="KW-0472">Membrane</keyword>
<evidence type="ECO:0000313" key="4">
    <source>
        <dbReference type="EMBL" id="NLR79880.1"/>
    </source>
</evidence>
<feature type="domain" description="FecR protein" evidence="2">
    <location>
        <begin position="119"/>
        <end position="206"/>
    </location>
</feature>
<evidence type="ECO:0000259" key="3">
    <source>
        <dbReference type="Pfam" id="PF16344"/>
    </source>
</evidence>
<feature type="domain" description="Protein FecR C-terminal" evidence="3">
    <location>
        <begin position="251"/>
        <end position="318"/>
    </location>
</feature>
<protein>
    <submittedName>
        <fullName evidence="4">DUF4974 domain-containing protein</fullName>
    </submittedName>
</protein>
<evidence type="ECO:0000259" key="2">
    <source>
        <dbReference type="Pfam" id="PF04773"/>
    </source>
</evidence>
<accession>A0A847S9G2</accession>
<keyword evidence="1" id="KW-0812">Transmembrane</keyword>
<evidence type="ECO:0000313" key="5">
    <source>
        <dbReference type="Proteomes" id="UP000552864"/>
    </source>
</evidence>
<sequence>MDIATIREMVDRYLQGKATDQEKQFIEKWLQARPEDEQPLQDPDRQTIHTALWESFTHRTDWSSFATPGAIRKSTLFNYRPWIGYAAAAFVLLCGTVWLTTTLSQKQSATTQTIIALRGVHKTVQLPDSTIAHLFPGATLMIPGNFNSKERPVTLSGKVFFEVKQDPARPFYVQSGKLRTLVLGTSFEVTAQDSFHTAVVVRTGKVSIQYDGRQLANLSPGKRLRYDVQQNNFAIDEVNAAMLCEWWNNGMVFNQSPFEEVVQSISDWYDIPIEITGTKWKQEKVTIRIKDRSLTEALSLLSATLGFQYKKENNRIIIY</sequence>
<organism evidence="4 5">
    <name type="scientific">Chitinophaga eiseniae</name>
    <dbReference type="NCBI Taxonomy" id="634771"/>
    <lineage>
        <taxon>Bacteria</taxon>
        <taxon>Pseudomonadati</taxon>
        <taxon>Bacteroidota</taxon>
        <taxon>Chitinophagia</taxon>
        <taxon>Chitinophagales</taxon>
        <taxon>Chitinophagaceae</taxon>
        <taxon>Chitinophaga</taxon>
    </lineage>
</organism>
<reference evidence="4 5" key="1">
    <citation type="submission" date="2020-04" db="EMBL/GenBank/DDBJ databases">
        <authorList>
            <person name="Yin C."/>
        </authorList>
    </citation>
    <scope>NUCLEOTIDE SEQUENCE [LARGE SCALE GENOMIC DNA]</scope>
    <source>
        <strain evidence="4 5">Ak56</strain>
    </source>
</reference>
<dbReference type="GO" id="GO:0016989">
    <property type="term" value="F:sigma factor antagonist activity"/>
    <property type="evidence" value="ECO:0007669"/>
    <property type="project" value="TreeGrafter"/>
</dbReference>
<keyword evidence="1" id="KW-1133">Transmembrane helix</keyword>
<feature type="transmembrane region" description="Helical" evidence="1">
    <location>
        <begin position="82"/>
        <end position="101"/>
    </location>
</feature>
<dbReference type="Pfam" id="PF16344">
    <property type="entry name" value="FecR_C"/>
    <property type="match status" value="1"/>
</dbReference>
<keyword evidence="5" id="KW-1185">Reference proteome</keyword>
<dbReference type="AlphaFoldDB" id="A0A847S9G2"/>
<dbReference type="InterPro" id="IPR006860">
    <property type="entry name" value="FecR"/>
</dbReference>
<dbReference type="RefSeq" id="WP_168739347.1">
    <property type="nucleotide sequence ID" value="NZ_JABAHZ010000003.1"/>
</dbReference>
<dbReference type="EMBL" id="JABAHZ010000003">
    <property type="protein sequence ID" value="NLR79880.1"/>
    <property type="molecule type" value="Genomic_DNA"/>
</dbReference>
<evidence type="ECO:0000256" key="1">
    <source>
        <dbReference type="SAM" id="Phobius"/>
    </source>
</evidence>
<comment type="caution">
    <text evidence="4">The sequence shown here is derived from an EMBL/GenBank/DDBJ whole genome shotgun (WGS) entry which is preliminary data.</text>
</comment>
<dbReference type="PIRSF" id="PIRSF018266">
    <property type="entry name" value="FecR"/>
    <property type="match status" value="1"/>
</dbReference>
<dbReference type="Pfam" id="PF04773">
    <property type="entry name" value="FecR"/>
    <property type="match status" value="1"/>
</dbReference>
<proteinExistence type="predicted"/>
<gene>
    <name evidence="4" type="ORF">HGH91_14675</name>
</gene>